<evidence type="ECO:0008006" key="4">
    <source>
        <dbReference type="Google" id="ProtNLM"/>
    </source>
</evidence>
<dbReference type="SUPFAM" id="SSF56112">
    <property type="entry name" value="Protein kinase-like (PK-like)"/>
    <property type="match status" value="1"/>
</dbReference>
<comment type="caution">
    <text evidence="2">The sequence shown here is derived from an EMBL/GenBank/DDBJ whole genome shotgun (WGS) entry which is preliminary data.</text>
</comment>
<dbReference type="AlphaFoldDB" id="A0A9N9YIT3"/>
<dbReference type="InterPro" id="IPR011009">
    <property type="entry name" value="Kinase-like_dom_sf"/>
</dbReference>
<feature type="region of interest" description="Disordered" evidence="1">
    <location>
        <begin position="1"/>
        <end position="28"/>
    </location>
</feature>
<evidence type="ECO:0000313" key="2">
    <source>
        <dbReference type="EMBL" id="CAH0022780.1"/>
    </source>
</evidence>
<dbReference type="Proteomes" id="UP000696573">
    <property type="component" value="Unassembled WGS sequence"/>
</dbReference>
<name>A0A9N9YIT3_9HYPO</name>
<evidence type="ECO:0000313" key="3">
    <source>
        <dbReference type="Proteomes" id="UP000696573"/>
    </source>
</evidence>
<protein>
    <recommendedName>
        <fullName evidence="4">Protein kinase domain-containing protein</fullName>
    </recommendedName>
</protein>
<feature type="compositionally biased region" description="Pro residues" evidence="1">
    <location>
        <begin position="9"/>
        <end position="20"/>
    </location>
</feature>
<reference evidence="2" key="1">
    <citation type="submission" date="2021-10" db="EMBL/GenBank/DDBJ databases">
        <authorList>
            <person name="Piombo E."/>
        </authorList>
    </citation>
    <scope>NUCLEOTIDE SEQUENCE</scope>
</reference>
<dbReference type="OrthoDB" id="4267316at2759"/>
<gene>
    <name evidence="2" type="ORF">CRHIZ90672A_00012901</name>
</gene>
<accession>A0A9N9YIT3</accession>
<keyword evidence="3" id="KW-1185">Reference proteome</keyword>
<sequence length="365" mass="41010">MAPPLGSLPTPPDPRRPPLPYHSGASFTIRPHRAPVPFGAGYITEPPARERFTSLDFWAGVKSPQTDWCLREHPLIETPPADGPPHDFHILNQIVCRDGRGPQVVRCYLDECRAKTYVAKIFDPLYYQYPGDATWSADHDYSLESSAYTEIQNSSLDGQFTPRYHGSFTLTLPLLDTPQSSGLTYPARMVLMEDVPGVSMETLMTNDLYLKIPLALRLDITAQILEIDCKLRFIGVIQNDLAPRNVMLGMDPDDWASPPSRTVLLDFSYSHVLTWKNSKKQRLLQPRGSMPKGPVCFHWGQGSPRDFGPWVPQPIGLFGETEAWNGWLLERWGGSDAWAGRETLTDLNICNAKCSSSELDDNIRQ</sequence>
<dbReference type="EMBL" id="CABFNQ020000682">
    <property type="protein sequence ID" value="CAH0022780.1"/>
    <property type="molecule type" value="Genomic_DNA"/>
</dbReference>
<evidence type="ECO:0000256" key="1">
    <source>
        <dbReference type="SAM" id="MobiDB-lite"/>
    </source>
</evidence>
<organism evidence="2 3">
    <name type="scientific">Clonostachys rhizophaga</name>
    <dbReference type="NCBI Taxonomy" id="160324"/>
    <lineage>
        <taxon>Eukaryota</taxon>
        <taxon>Fungi</taxon>
        <taxon>Dikarya</taxon>
        <taxon>Ascomycota</taxon>
        <taxon>Pezizomycotina</taxon>
        <taxon>Sordariomycetes</taxon>
        <taxon>Hypocreomycetidae</taxon>
        <taxon>Hypocreales</taxon>
        <taxon>Bionectriaceae</taxon>
        <taxon>Clonostachys</taxon>
    </lineage>
</organism>
<proteinExistence type="predicted"/>